<evidence type="ECO:0000259" key="9">
    <source>
        <dbReference type="Pfam" id="PF02449"/>
    </source>
</evidence>
<dbReference type="Pfam" id="PF08533">
    <property type="entry name" value="Glyco_hydro_42C"/>
    <property type="match status" value="1"/>
</dbReference>
<accession>A0ABW2F399</accession>
<evidence type="ECO:0000256" key="4">
    <source>
        <dbReference type="ARBA" id="ARBA00022723"/>
    </source>
</evidence>
<evidence type="ECO:0000256" key="3">
    <source>
        <dbReference type="ARBA" id="ARBA00012756"/>
    </source>
</evidence>
<evidence type="ECO:0000256" key="5">
    <source>
        <dbReference type="ARBA" id="ARBA00022801"/>
    </source>
</evidence>
<keyword evidence="13" id="KW-1185">Reference proteome</keyword>
<dbReference type="EMBL" id="JBHTAI010000002">
    <property type="protein sequence ID" value="MFC7147652.1"/>
    <property type="molecule type" value="Genomic_DNA"/>
</dbReference>
<dbReference type="InterPro" id="IPR029062">
    <property type="entry name" value="Class_I_gatase-like"/>
</dbReference>
<dbReference type="CDD" id="cd03143">
    <property type="entry name" value="A4_beta-galactosidase_middle_domain"/>
    <property type="match status" value="1"/>
</dbReference>
<comment type="similarity">
    <text evidence="2 8">Belongs to the glycosyl hydrolase 42 family.</text>
</comment>
<evidence type="ECO:0000256" key="1">
    <source>
        <dbReference type="ARBA" id="ARBA00001412"/>
    </source>
</evidence>
<evidence type="ECO:0000259" key="10">
    <source>
        <dbReference type="Pfam" id="PF08532"/>
    </source>
</evidence>
<feature type="domain" description="Glycoside hydrolase family 42 N-terminal" evidence="9">
    <location>
        <begin position="17"/>
        <end position="398"/>
    </location>
</feature>
<dbReference type="Gene3D" id="3.40.50.880">
    <property type="match status" value="1"/>
</dbReference>
<dbReference type="Proteomes" id="UP001596378">
    <property type="component" value="Unassembled WGS sequence"/>
</dbReference>
<evidence type="ECO:0000256" key="7">
    <source>
        <dbReference type="ARBA" id="ARBA00023295"/>
    </source>
</evidence>
<proteinExistence type="inferred from homology"/>
<protein>
    <recommendedName>
        <fullName evidence="3 8">Beta-galactosidase</fullName>
        <shortName evidence="8">Beta-gal</shortName>
        <ecNumber evidence="3 8">3.2.1.23</ecNumber>
    </recommendedName>
</protein>
<keyword evidence="5 8" id="KW-0378">Hydrolase</keyword>
<dbReference type="Gene3D" id="3.20.20.80">
    <property type="entry name" value="Glycosidases"/>
    <property type="match status" value="1"/>
</dbReference>
<comment type="catalytic activity">
    <reaction evidence="1 8">
        <text>Hydrolysis of terminal non-reducing beta-D-galactose residues in beta-D-galactosides.</text>
        <dbReference type="EC" id="3.2.1.23"/>
    </reaction>
</comment>
<evidence type="ECO:0000259" key="11">
    <source>
        <dbReference type="Pfam" id="PF08533"/>
    </source>
</evidence>
<dbReference type="InterPro" id="IPR003476">
    <property type="entry name" value="Glyco_hydro_42"/>
</dbReference>
<dbReference type="InterPro" id="IPR013780">
    <property type="entry name" value="Glyco_hydro_b"/>
</dbReference>
<dbReference type="InterPro" id="IPR013739">
    <property type="entry name" value="Beta_galactosidase_C"/>
</dbReference>
<evidence type="ECO:0000256" key="2">
    <source>
        <dbReference type="ARBA" id="ARBA00005940"/>
    </source>
</evidence>
<dbReference type="Pfam" id="PF02449">
    <property type="entry name" value="Glyco_hydro_42"/>
    <property type="match status" value="1"/>
</dbReference>
<gene>
    <name evidence="12" type="ORF">ACFQMJ_03800</name>
</gene>
<organism evidence="12 13">
    <name type="scientific">Cohnella cellulosilytica</name>
    <dbReference type="NCBI Taxonomy" id="986710"/>
    <lineage>
        <taxon>Bacteria</taxon>
        <taxon>Bacillati</taxon>
        <taxon>Bacillota</taxon>
        <taxon>Bacilli</taxon>
        <taxon>Bacillales</taxon>
        <taxon>Paenibacillaceae</taxon>
        <taxon>Cohnella</taxon>
    </lineage>
</organism>
<keyword evidence="7 8" id="KW-0326">Glycosidase</keyword>
<dbReference type="SUPFAM" id="SSF52317">
    <property type="entry name" value="Class I glutamine amidotransferase-like"/>
    <property type="match status" value="1"/>
</dbReference>
<dbReference type="RefSeq" id="WP_378048287.1">
    <property type="nucleotide sequence ID" value="NZ_JBHMDN010000016.1"/>
</dbReference>
<dbReference type="InterPro" id="IPR013529">
    <property type="entry name" value="Glyco_hydro_42_N"/>
</dbReference>
<feature type="domain" description="Beta-galactosidase C-terminal" evidence="11">
    <location>
        <begin position="633"/>
        <end position="688"/>
    </location>
</feature>
<evidence type="ECO:0000256" key="8">
    <source>
        <dbReference type="PIRNR" id="PIRNR001084"/>
    </source>
</evidence>
<name>A0ABW2F399_9BACL</name>
<sequence>MTADKRLRTNRYLLGVCYYPEHWRRELWDDDFRRMRELGFNTVRMGESAWPIFEPEEGRYSFELFDEAIALCKRHGLDVILGTPTYAPPAWLTAKYPEALRRDFHGQVMHHGSRRHCNYTAAAYLERCAAIVERMALHYRDEPAVIGWQIDNELNCHMDVSFADSDRAAFREWCRRKYGSLERLNEAWGTVFWAQTYSDWAQVDLPRPTPTYHNPGHLLDFYRFTSDSTIAFAKLQYDALKRHAPHRFATHNGLFGNIDNSELTERALDFMSFDSYPAFQLMRGDLPAHYRDRMTSKHLGRVRGMSGKFMILEQQAGPGGQSGNALNRYGFGDYLQATPKPGQLRLWAWQSAAHGADGLLFFRWRTVTAGAETLWHGLNDYGNRPNRRVEEAGRFADDIVKFGDLLVGSEIVPETALLYDYDNDSNAKIEGYIGPFEWESEESLFRGLTELHLNADQLSLRPMCDPERLRPYKALFYPNAQLLAEEDVALLRRYAEEGGIVVFGPRAGYKDRTNRCYSLPFPGVLRELTGTEAVEFTMVRDTSSTMTYASSGVSAAAPHFNEILRPFSPEAEVLARYDADYYRGEPAVVATRVGRGRVVYCGAFFTDANVPELLSALGLADPLADWARIPREVETVRRLSGTDEFYIFLNYTAEPQPLVFLSPGETLPDGSPLLGEVALPPYDVLVARQARR</sequence>
<keyword evidence="4" id="KW-0479">Metal-binding</keyword>
<comment type="caution">
    <text evidence="12">The sequence shown here is derived from an EMBL/GenBank/DDBJ whole genome shotgun (WGS) entry which is preliminary data.</text>
</comment>
<evidence type="ECO:0000256" key="6">
    <source>
        <dbReference type="ARBA" id="ARBA00022833"/>
    </source>
</evidence>
<keyword evidence="6" id="KW-0862">Zinc</keyword>
<dbReference type="PANTHER" id="PTHR36447:SF2">
    <property type="entry name" value="BETA-GALACTOSIDASE YESZ"/>
    <property type="match status" value="1"/>
</dbReference>
<dbReference type="GO" id="GO:0004565">
    <property type="term" value="F:beta-galactosidase activity"/>
    <property type="evidence" value="ECO:0007669"/>
    <property type="project" value="UniProtKB-EC"/>
</dbReference>
<feature type="domain" description="Beta-galactosidase trimerisation" evidence="10">
    <location>
        <begin position="414"/>
        <end position="617"/>
    </location>
</feature>
<reference evidence="13" key="1">
    <citation type="journal article" date="2019" name="Int. J. Syst. Evol. Microbiol.">
        <title>The Global Catalogue of Microorganisms (GCM) 10K type strain sequencing project: providing services to taxonomists for standard genome sequencing and annotation.</title>
        <authorList>
            <consortium name="The Broad Institute Genomics Platform"/>
            <consortium name="The Broad Institute Genome Sequencing Center for Infectious Disease"/>
            <person name="Wu L."/>
            <person name="Ma J."/>
        </authorList>
    </citation>
    <scope>NUCLEOTIDE SEQUENCE [LARGE SCALE GENOMIC DNA]</scope>
    <source>
        <strain evidence="13">KCTC 12907</strain>
    </source>
</reference>
<dbReference type="EC" id="3.2.1.23" evidence="3 8"/>
<evidence type="ECO:0000313" key="13">
    <source>
        <dbReference type="Proteomes" id="UP001596378"/>
    </source>
</evidence>
<dbReference type="InterPro" id="IPR017853">
    <property type="entry name" value="GH"/>
</dbReference>
<evidence type="ECO:0000313" key="12">
    <source>
        <dbReference type="EMBL" id="MFC7147652.1"/>
    </source>
</evidence>
<dbReference type="PIRSF" id="PIRSF001084">
    <property type="entry name" value="B-galactosidase"/>
    <property type="match status" value="1"/>
</dbReference>
<dbReference type="Gene3D" id="2.60.40.1180">
    <property type="entry name" value="Golgi alpha-mannosidase II"/>
    <property type="match status" value="1"/>
</dbReference>
<dbReference type="SUPFAM" id="SSF51445">
    <property type="entry name" value="(Trans)glycosidases"/>
    <property type="match status" value="1"/>
</dbReference>
<dbReference type="Pfam" id="PF08532">
    <property type="entry name" value="Glyco_hydro_42M"/>
    <property type="match status" value="1"/>
</dbReference>
<dbReference type="PANTHER" id="PTHR36447">
    <property type="entry name" value="BETA-GALACTOSIDASE GANA"/>
    <property type="match status" value="1"/>
</dbReference>
<dbReference type="InterPro" id="IPR013738">
    <property type="entry name" value="Beta_galactosidase_Trimer"/>
</dbReference>